<organism evidence="8 9">
    <name type="scientific">Microbacterium ureisolvens</name>
    <dbReference type="NCBI Taxonomy" id="2781186"/>
    <lineage>
        <taxon>Bacteria</taxon>
        <taxon>Bacillati</taxon>
        <taxon>Actinomycetota</taxon>
        <taxon>Actinomycetes</taxon>
        <taxon>Micrococcales</taxon>
        <taxon>Microbacteriaceae</taxon>
        <taxon>Microbacterium</taxon>
    </lineage>
</organism>
<keyword evidence="6" id="KW-0368">Histidine biosynthesis</keyword>
<evidence type="ECO:0000313" key="8">
    <source>
        <dbReference type="EMBL" id="MBW9110672.1"/>
    </source>
</evidence>
<evidence type="ECO:0000256" key="4">
    <source>
        <dbReference type="ARBA" id="ARBA00022679"/>
    </source>
</evidence>
<reference evidence="8 9" key="1">
    <citation type="journal article" date="2021" name="MBio">
        <title>Poor Competitiveness of Bradyrhizobium in Pigeon Pea Root Colonization in Indian Soils.</title>
        <authorList>
            <person name="Chalasani D."/>
            <person name="Basu A."/>
            <person name="Pullabhotla S.V.S.R.N."/>
            <person name="Jorrin B."/>
            <person name="Neal A.L."/>
            <person name="Poole P.S."/>
            <person name="Podile A.R."/>
            <person name="Tkacz A."/>
        </authorList>
    </citation>
    <scope>NUCLEOTIDE SEQUENCE [LARGE SCALE GENOMIC DNA]</scope>
    <source>
        <strain evidence="8 9">HU12</strain>
    </source>
</reference>
<evidence type="ECO:0000313" key="9">
    <source>
        <dbReference type="Proteomes" id="UP000777440"/>
    </source>
</evidence>
<comment type="subunit">
    <text evidence="2 6">Homodimer.</text>
</comment>
<dbReference type="PROSITE" id="PS00599">
    <property type="entry name" value="AA_TRANSFER_CLASS_2"/>
    <property type="match status" value="1"/>
</dbReference>
<keyword evidence="9" id="KW-1185">Reference proteome</keyword>
<evidence type="ECO:0000256" key="3">
    <source>
        <dbReference type="ARBA" id="ARBA00022576"/>
    </source>
</evidence>
<name>A0ABS7I1K9_9MICO</name>
<dbReference type="HAMAP" id="MF_01023">
    <property type="entry name" value="HisC_aminotrans_2"/>
    <property type="match status" value="1"/>
</dbReference>
<dbReference type="EC" id="2.6.1.9" evidence="6"/>
<dbReference type="PANTHER" id="PTHR43643">
    <property type="entry name" value="HISTIDINOL-PHOSPHATE AMINOTRANSFERASE 2"/>
    <property type="match status" value="1"/>
</dbReference>
<dbReference type="PANTHER" id="PTHR43643:SF3">
    <property type="entry name" value="HISTIDINOL-PHOSPHATE AMINOTRANSFERASE"/>
    <property type="match status" value="1"/>
</dbReference>
<comment type="similarity">
    <text evidence="6">Belongs to the class-II pyridoxal-phosphate-dependent aminotransferase family. Histidinol-phosphate aminotransferase subfamily.</text>
</comment>
<dbReference type="InterPro" id="IPR024892">
    <property type="entry name" value="ArAT"/>
</dbReference>
<proteinExistence type="inferred from homology"/>
<dbReference type="SUPFAM" id="SSF53383">
    <property type="entry name" value="PLP-dependent transferases"/>
    <property type="match status" value="1"/>
</dbReference>
<dbReference type="CDD" id="cd00609">
    <property type="entry name" value="AAT_like"/>
    <property type="match status" value="1"/>
</dbReference>
<dbReference type="Proteomes" id="UP000777440">
    <property type="component" value="Unassembled WGS sequence"/>
</dbReference>
<dbReference type="NCBIfam" id="NF002878">
    <property type="entry name" value="PRK03321.1"/>
    <property type="match status" value="1"/>
</dbReference>
<comment type="cofactor">
    <cofactor evidence="1 6">
        <name>pyridoxal 5'-phosphate</name>
        <dbReference type="ChEBI" id="CHEBI:597326"/>
    </cofactor>
</comment>
<dbReference type="EMBL" id="JAEUAX010000006">
    <property type="protein sequence ID" value="MBW9110672.1"/>
    <property type="molecule type" value="Genomic_DNA"/>
</dbReference>
<gene>
    <name evidence="6" type="primary">hisC</name>
    <name evidence="8" type="ORF">JNB61_12895</name>
</gene>
<evidence type="ECO:0000256" key="2">
    <source>
        <dbReference type="ARBA" id="ARBA00011738"/>
    </source>
</evidence>
<evidence type="ECO:0000259" key="7">
    <source>
        <dbReference type="Pfam" id="PF00155"/>
    </source>
</evidence>
<feature type="modified residue" description="N6-(pyridoxal phosphate)lysine" evidence="6">
    <location>
        <position position="221"/>
    </location>
</feature>
<keyword evidence="4 6" id="KW-0808">Transferase</keyword>
<keyword evidence="5 6" id="KW-0663">Pyridoxal phosphate</keyword>
<comment type="pathway">
    <text evidence="6">Amino-acid biosynthesis; L-histidine biosynthesis; L-histidine from 5-phospho-alpha-D-ribose 1-diphosphate: step 7/9.</text>
</comment>
<dbReference type="InterPro" id="IPR015424">
    <property type="entry name" value="PyrdxlP-dep_Trfase"/>
</dbReference>
<keyword evidence="6" id="KW-0028">Amino-acid biosynthesis</keyword>
<dbReference type="InterPro" id="IPR004839">
    <property type="entry name" value="Aminotransferase_I/II_large"/>
</dbReference>
<accession>A0ABS7I1K9</accession>
<sequence>MTTTIPQPLPRVLRLPRYSTARAAVPSGAAYLASNESPFGPLPSVAAAIAEEAANIHRYPDMHASRLRGELGDRWGVDPDQVVVGTGSVGILQQIVAAYAGPGDTVVYPWRSFEAYPILVGAGGATGVGIPLTAAGEMDLPALAAAIDESTKIVVLCLPNNPTGAISVAAAVAAFVAAVPSRVMVVIDEAYAEFVPPSLRVDSAALVRVHRNVCVLRTFSKAYGLAGLRIGYAVTSPTVADALRRVFLPFGVSAVAQSAALTSLGAETELAERVRFVIERRDAVSSRVDDLGWALPRSWANFIWLDAAERAGALGAALRGEGVIARVFPSEGVRVTIGDDVANARFVSALAGWDRR</sequence>
<evidence type="ECO:0000256" key="1">
    <source>
        <dbReference type="ARBA" id="ARBA00001933"/>
    </source>
</evidence>
<feature type="domain" description="Aminotransferase class I/classII large" evidence="7">
    <location>
        <begin position="32"/>
        <end position="350"/>
    </location>
</feature>
<dbReference type="GO" id="GO:0004400">
    <property type="term" value="F:histidinol-phosphate transaminase activity"/>
    <property type="evidence" value="ECO:0007669"/>
    <property type="project" value="UniProtKB-EC"/>
</dbReference>
<dbReference type="InterPro" id="IPR050106">
    <property type="entry name" value="HistidinolP_aminotransfase"/>
</dbReference>
<dbReference type="InterPro" id="IPR001917">
    <property type="entry name" value="Aminotrans_II_pyridoxalP_BS"/>
</dbReference>
<dbReference type="InterPro" id="IPR015422">
    <property type="entry name" value="PyrdxlP-dep_Trfase_small"/>
</dbReference>
<evidence type="ECO:0000256" key="6">
    <source>
        <dbReference type="HAMAP-Rule" id="MF_01023"/>
    </source>
</evidence>
<dbReference type="InterPro" id="IPR005861">
    <property type="entry name" value="HisP_aminotrans"/>
</dbReference>
<dbReference type="Gene3D" id="3.90.1150.10">
    <property type="entry name" value="Aspartate Aminotransferase, domain 1"/>
    <property type="match status" value="1"/>
</dbReference>
<dbReference type="RefSeq" id="WP_220339875.1">
    <property type="nucleotide sequence ID" value="NZ_JAEUAX010000006.1"/>
</dbReference>
<evidence type="ECO:0000256" key="5">
    <source>
        <dbReference type="ARBA" id="ARBA00022898"/>
    </source>
</evidence>
<comment type="catalytic activity">
    <reaction evidence="6">
        <text>L-histidinol phosphate + 2-oxoglutarate = 3-(imidazol-4-yl)-2-oxopropyl phosphate + L-glutamate</text>
        <dbReference type="Rhea" id="RHEA:23744"/>
        <dbReference type="ChEBI" id="CHEBI:16810"/>
        <dbReference type="ChEBI" id="CHEBI:29985"/>
        <dbReference type="ChEBI" id="CHEBI:57766"/>
        <dbReference type="ChEBI" id="CHEBI:57980"/>
        <dbReference type="EC" id="2.6.1.9"/>
    </reaction>
</comment>
<dbReference type="Pfam" id="PF00155">
    <property type="entry name" value="Aminotran_1_2"/>
    <property type="match status" value="1"/>
</dbReference>
<protein>
    <recommendedName>
        <fullName evidence="6">Histidinol-phosphate aminotransferase</fullName>
        <ecNumber evidence="6">2.6.1.9</ecNumber>
    </recommendedName>
    <alternativeName>
        <fullName evidence="6">Imidazole acetol-phosphate transaminase</fullName>
    </alternativeName>
</protein>
<comment type="caution">
    <text evidence="8">The sequence shown here is derived from an EMBL/GenBank/DDBJ whole genome shotgun (WGS) entry which is preliminary data.</text>
</comment>
<dbReference type="InterPro" id="IPR015421">
    <property type="entry name" value="PyrdxlP-dep_Trfase_major"/>
</dbReference>
<dbReference type="Gene3D" id="3.40.640.10">
    <property type="entry name" value="Type I PLP-dependent aspartate aminotransferase-like (Major domain)"/>
    <property type="match status" value="1"/>
</dbReference>
<keyword evidence="3 6" id="KW-0032">Aminotransferase</keyword>